<keyword evidence="2" id="KW-0862">Zinc</keyword>
<feature type="binding site" evidence="2">
    <location>
        <position position="326"/>
    </location>
    <ligand>
        <name>Zn(2+)</name>
        <dbReference type="ChEBI" id="CHEBI:29105"/>
        <note>catalytic</note>
    </ligand>
</feature>
<dbReference type="GO" id="GO:0004222">
    <property type="term" value="F:metalloendopeptidase activity"/>
    <property type="evidence" value="ECO:0007669"/>
    <property type="project" value="InterPro"/>
</dbReference>
<dbReference type="Pfam" id="PF00200">
    <property type="entry name" value="Disintegrin"/>
    <property type="match status" value="1"/>
</dbReference>
<dbReference type="SMART" id="SM00050">
    <property type="entry name" value="DISIN"/>
    <property type="match status" value="1"/>
</dbReference>
<dbReference type="SUPFAM" id="SSF57552">
    <property type="entry name" value="Blood coagulation inhibitor (disintegrin)"/>
    <property type="match status" value="1"/>
</dbReference>
<dbReference type="PANTHER" id="PTHR11905">
    <property type="entry name" value="ADAM A DISINTEGRIN AND METALLOPROTEASE DOMAIN"/>
    <property type="match status" value="1"/>
</dbReference>
<evidence type="ECO:0000256" key="1">
    <source>
        <dbReference type="ARBA" id="ARBA00023157"/>
    </source>
</evidence>
<dbReference type="FunFam" id="4.10.70.10:FF:000003">
    <property type="entry name" value="Disintegrin and metalloproteinase domain-containing protein 17"/>
    <property type="match status" value="1"/>
</dbReference>
<keyword evidence="4" id="KW-0812">Transmembrane</keyword>
<proteinExistence type="predicted"/>
<evidence type="ECO:0000259" key="5">
    <source>
        <dbReference type="PROSITE" id="PS50214"/>
    </source>
</evidence>
<feature type="transmembrane region" description="Helical" evidence="4">
    <location>
        <begin position="804"/>
        <end position="826"/>
    </location>
</feature>
<dbReference type="AlphaFoldDB" id="A0AAD7UKE5"/>
<sequence>MKEDFSLLYHEATFDKERLEIFSESAGLRARLRLGRDASFFSPGYREIRVTQSQGFEVTSGVAPRIDCFQNGTIHANATDEIIGRVRASLCGSDRLILWMRDRRILEVISREDDDVFVVVDHGDRASAFLCGVEAPQAHRRRLSSSECALRPDKSVEVVIFNDHSRSREDVEVQTAAIFSVVRDIYASGLYDPEIFPCHVEPRLVGQVTFRDGDPAALAYARGDDCAACGDECARNEVSVSCLLESFQEYALVTHREEFEAIFDAHLDNVHLLSARDFSSSMVGYAGVSSACSTESAGVEQATSSSLVFVAAVVAHEMGHNLGMAHDEYLMSPWIDGTDVRFSDASKEDAARFFDDVYGVVVDACLENDDPDATWDVPRCGDGRVDDGEECDAGVDDDPCCGRPLTANACALLDGCACAKSDACCEDGAIVAAGTICRVAAHAECDYVEVCDGAKSECPHDFFVAAGTACTDVVVDGTPASGKCFKGDCLSGSDDCTWSDVYVYDCERASSCATAYCRSTGDDGATTPCYTRLEPATDGIPCSEDGVDGQCIATKLSFQEDAAAAAASAFMECVDSSTIKFYHWDHCDCYDEEGTLVEVEFCADVENFSFFSSSSEENCDPPTPAPPTSRPSLTLQPSTAIPTPAPTIACATCCSEVSGLAGRYGWGTFYRLDGACCSDYCSYQEPTYGMYLQYSRSWDTYFVSSSEPCFAGINLVYYDAFDPSSVSCSNDQLEPRDAADFACVRDGAECRDDNDSSVPCCSSGFSCHRRDTSFAACDRDCPRGWQCGDDDDDAGDNYLASYTLSLFIAAILLFALLGALLGFVFCKRDQAIARRRRSSTKIPSIIQMTEIDSSAMSPSDSDTDAPAISKPLPADDTENPMIARLDCDFEIPMISDTISPPPIDDTSTSMI</sequence>
<evidence type="ECO:0000256" key="3">
    <source>
        <dbReference type="SAM" id="MobiDB-lite"/>
    </source>
</evidence>
<keyword evidence="4" id="KW-1133">Transmembrane helix</keyword>
<protein>
    <submittedName>
        <fullName evidence="7">Uncharacterized protein</fullName>
    </submittedName>
</protein>
<accession>A0AAD7UKE5</accession>
<dbReference type="InterPro" id="IPR024079">
    <property type="entry name" value="MetalloPept_cat_dom_sf"/>
</dbReference>
<evidence type="ECO:0000256" key="2">
    <source>
        <dbReference type="PROSITE-ProRule" id="PRU00276"/>
    </source>
</evidence>
<comment type="caution">
    <text evidence="2">Lacks conserved residue(s) required for the propagation of feature annotation.</text>
</comment>
<dbReference type="PANTHER" id="PTHR11905:SF256">
    <property type="entry name" value="PEPTIDASE M12B DOMAIN-CONTAINING PROTEIN"/>
    <property type="match status" value="1"/>
</dbReference>
<organism evidence="7 8">
    <name type="scientific">Chrysophaeum taylorii</name>
    <dbReference type="NCBI Taxonomy" id="2483200"/>
    <lineage>
        <taxon>Eukaryota</taxon>
        <taxon>Sar</taxon>
        <taxon>Stramenopiles</taxon>
        <taxon>Ochrophyta</taxon>
        <taxon>Pelagophyceae</taxon>
        <taxon>Pelagomonadales</taxon>
        <taxon>Pelagomonadaceae</taxon>
        <taxon>Chrysophaeum</taxon>
    </lineage>
</organism>
<keyword evidence="4" id="KW-0472">Membrane</keyword>
<feature type="compositionally biased region" description="Polar residues" evidence="3">
    <location>
        <begin position="851"/>
        <end position="860"/>
    </location>
</feature>
<feature type="domain" description="Disintegrin" evidence="5">
    <location>
        <begin position="377"/>
        <end position="466"/>
    </location>
</feature>
<comment type="caution">
    <text evidence="7">The sequence shown here is derived from an EMBL/GenBank/DDBJ whole genome shotgun (WGS) entry which is preliminary data.</text>
</comment>
<feature type="binding site" evidence="2">
    <location>
        <position position="316"/>
    </location>
    <ligand>
        <name>Zn(2+)</name>
        <dbReference type="ChEBI" id="CHEBI:29105"/>
        <note>catalytic</note>
    </ligand>
</feature>
<dbReference type="SUPFAM" id="SSF55486">
    <property type="entry name" value="Metalloproteases ('zincins'), catalytic domain"/>
    <property type="match status" value="1"/>
</dbReference>
<dbReference type="Pfam" id="PF01421">
    <property type="entry name" value="Reprolysin"/>
    <property type="match status" value="1"/>
</dbReference>
<gene>
    <name evidence="7" type="ORF">CTAYLR_003873</name>
</gene>
<reference evidence="7" key="1">
    <citation type="submission" date="2023-01" db="EMBL/GenBank/DDBJ databases">
        <title>Metagenome sequencing of chrysophaentin producing Chrysophaeum taylorii.</title>
        <authorList>
            <person name="Davison J."/>
            <person name="Bewley C."/>
        </authorList>
    </citation>
    <scope>NUCLEOTIDE SEQUENCE</scope>
    <source>
        <strain evidence="7">NIES-1699</strain>
    </source>
</reference>
<dbReference type="Gene3D" id="4.10.70.10">
    <property type="entry name" value="Disintegrin domain"/>
    <property type="match status" value="1"/>
</dbReference>
<dbReference type="Gene3D" id="3.40.390.10">
    <property type="entry name" value="Collagenase (Catalytic Domain)"/>
    <property type="match status" value="1"/>
</dbReference>
<feature type="active site" evidence="2">
    <location>
        <position position="317"/>
    </location>
</feature>
<evidence type="ECO:0000313" key="8">
    <source>
        <dbReference type="Proteomes" id="UP001230188"/>
    </source>
</evidence>
<dbReference type="PROSITE" id="PS50215">
    <property type="entry name" value="ADAM_MEPRO"/>
    <property type="match status" value="1"/>
</dbReference>
<dbReference type="GO" id="GO:0006508">
    <property type="term" value="P:proteolysis"/>
    <property type="evidence" value="ECO:0007669"/>
    <property type="project" value="InterPro"/>
</dbReference>
<name>A0AAD7UKE5_9STRA</name>
<dbReference type="InterPro" id="IPR001762">
    <property type="entry name" value="Disintegrin_dom"/>
</dbReference>
<keyword evidence="2" id="KW-0479">Metal-binding</keyword>
<feature type="region of interest" description="Disordered" evidence="3">
    <location>
        <begin position="851"/>
        <end position="878"/>
    </location>
</feature>
<feature type="domain" description="Peptidase M12B" evidence="6">
    <location>
        <begin position="268"/>
        <end position="356"/>
    </location>
</feature>
<dbReference type="Proteomes" id="UP001230188">
    <property type="component" value="Unassembled WGS sequence"/>
</dbReference>
<evidence type="ECO:0000313" key="7">
    <source>
        <dbReference type="EMBL" id="KAJ8610349.1"/>
    </source>
</evidence>
<feature type="binding site" evidence="2">
    <location>
        <position position="320"/>
    </location>
    <ligand>
        <name>Zn(2+)</name>
        <dbReference type="ChEBI" id="CHEBI:29105"/>
        <note>catalytic</note>
    </ligand>
</feature>
<dbReference type="PROSITE" id="PS50214">
    <property type="entry name" value="DISINTEGRIN_2"/>
    <property type="match status" value="1"/>
</dbReference>
<dbReference type="InterPro" id="IPR036436">
    <property type="entry name" value="Disintegrin_dom_sf"/>
</dbReference>
<keyword evidence="1" id="KW-1015">Disulfide bond</keyword>
<keyword evidence="8" id="KW-1185">Reference proteome</keyword>
<dbReference type="InterPro" id="IPR001590">
    <property type="entry name" value="Peptidase_M12B"/>
</dbReference>
<dbReference type="GO" id="GO:0046872">
    <property type="term" value="F:metal ion binding"/>
    <property type="evidence" value="ECO:0007669"/>
    <property type="project" value="UniProtKB-KW"/>
</dbReference>
<dbReference type="EMBL" id="JAQMWT010000109">
    <property type="protein sequence ID" value="KAJ8610349.1"/>
    <property type="molecule type" value="Genomic_DNA"/>
</dbReference>
<evidence type="ECO:0000259" key="6">
    <source>
        <dbReference type="PROSITE" id="PS50215"/>
    </source>
</evidence>
<feature type="region of interest" description="Disordered" evidence="3">
    <location>
        <begin position="613"/>
        <end position="637"/>
    </location>
</feature>
<evidence type="ECO:0000256" key="4">
    <source>
        <dbReference type="SAM" id="Phobius"/>
    </source>
</evidence>